<dbReference type="Proteomes" id="UP000230002">
    <property type="component" value="Unassembled WGS sequence"/>
</dbReference>
<gene>
    <name evidence="2" type="ORF">GSI_06189</name>
</gene>
<feature type="compositionally biased region" description="Low complexity" evidence="1">
    <location>
        <begin position="400"/>
        <end position="411"/>
    </location>
</feature>
<accession>A0A2G8SCM5</accession>
<feature type="compositionally biased region" description="Acidic residues" evidence="1">
    <location>
        <begin position="58"/>
        <end position="81"/>
    </location>
</feature>
<keyword evidence="3" id="KW-1185">Reference proteome</keyword>
<dbReference type="OrthoDB" id="3229208at2759"/>
<dbReference type="EMBL" id="AYKW01000012">
    <property type="protein sequence ID" value="PIL31487.1"/>
    <property type="molecule type" value="Genomic_DNA"/>
</dbReference>
<dbReference type="STRING" id="1077348.A0A2G8SCM5"/>
<name>A0A2G8SCM5_9APHY</name>
<feature type="compositionally biased region" description="Basic residues" evidence="1">
    <location>
        <begin position="104"/>
        <end position="117"/>
    </location>
</feature>
<comment type="caution">
    <text evidence="2">The sequence shown here is derived from an EMBL/GenBank/DDBJ whole genome shotgun (WGS) entry which is preliminary data.</text>
</comment>
<feature type="compositionally biased region" description="Low complexity" evidence="1">
    <location>
        <begin position="122"/>
        <end position="145"/>
    </location>
</feature>
<organism evidence="2 3">
    <name type="scientific">Ganoderma sinense ZZ0214-1</name>
    <dbReference type="NCBI Taxonomy" id="1077348"/>
    <lineage>
        <taxon>Eukaryota</taxon>
        <taxon>Fungi</taxon>
        <taxon>Dikarya</taxon>
        <taxon>Basidiomycota</taxon>
        <taxon>Agaricomycotina</taxon>
        <taxon>Agaricomycetes</taxon>
        <taxon>Polyporales</taxon>
        <taxon>Polyporaceae</taxon>
        <taxon>Ganoderma</taxon>
    </lineage>
</organism>
<proteinExistence type="predicted"/>
<feature type="region of interest" description="Disordered" evidence="1">
    <location>
        <begin position="350"/>
        <end position="418"/>
    </location>
</feature>
<reference evidence="2 3" key="1">
    <citation type="journal article" date="2015" name="Sci. Rep.">
        <title>Chromosome-level genome map provides insights into diverse defense mechanisms in the medicinal fungus Ganoderma sinense.</title>
        <authorList>
            <person name="Zhu Y."/>
            <person name="Xu J."/>
            <person name="Sun C."/>
            <person name="Zhou S."/>
            <person name="Xu H."/>
            <person name="Nelson D.R."/>
            <person name="Qian J."/>
            <person name="Song J."/>
            <person name="Luo H."/>
            <person name="Xiang L."/>
            <person name="Li Y."/>
            <person name="Xu Z."/>
            <person name="Ji A."/>
            <person name="Wang L."/>
            <person name="Lu S."/>
            <person name="Hayward A."/>
            <person name="Sun W."/>
            <person name="Li X."/>
            <person name="Schwartz D.C."/>
            <person name="Wang Y."/>
            <person name="Chen S."/>
        </authorList>
    </citation>
    <scope>NUCLEOTIDE SEQUENCE [LARGE SCALE GENOMIC DNA]</scope>
    <source>
        <strain evidence="2 3">ZZ0214-1</strain>
    </source>
</reference>
<sequence length="418" mass="42969">MADDVDMDAPQISTLREETTPEPNPARSKFKVKLLVADKGESSKASSVSSKRGRGDSDNDEEEDDDDDEEEDQLIDDDDDEVVKVAPAIPPQVTAPPRGSPGRRGGRGRGGGRRGRGGGRAGARVPGSGITSFETLRAEAASTSEARAEVHDPASTALSSAPAQPTARKKPGPPKGSTQRTIRKKASKPNAKGTVNQLKDADAESVSEAYAGTAASSPAPHDGTPEPDIPLSTAIPHVPHIIDDAPLEGVPLPVYPLPSKPFPVQPPPKIGTGFAPVIPLDKSGKSVRKWRQVNREVRGIAGGRWFVKSWVGDKESAFAAAVAASQAAAQGADGLSVAGLSLPRLSAVSISGTGRGRGRGARHNVADHSSTVASSRAGSALPDSISAQLSKKRGSGPSTPSVDVPPIAVPVSAPPAAP</sequence>
<evidence type="ECO:0000313" key="3">
    <source>
        <dbReference type="Proteomes" id="UP000230002"/>
    </source>
</evidence>
<feature type="compositionally biased region" description="Polar residues" evidence="1">
    <location>
        <begin position="367"/>
        <end position="377"/>
    </location>
</feature>
<evidence type="ECO:0000256" key="1">
    <source>
        <dbReference type="SAM" id="MobiDB-lite"/>
    </source>
</evidence>
<protein>
    <submittedName>
        <fullName evidence="2">Uncharacterized protein</fullName>
    </submittedName>
</protein>
<feature type="region of interest" description="Disordered" evidence="1">
    <location>
        <begin position="1"/>
        <end position="233"/>
    </location>
</feature>
<dbReference type="AlphaFoldDB" id="A0A2G8SCM5"/>
<evidence type="ECO:0000313" key="2">
    <source>
        <dbReference type="EMBL" id="PIL31487.1"/>
    </source>
</evidence>